<protein>
    <submittedName>
        <fullName evidence="2">IS3 family transposase</fullName>
    </submittedName>
</protein>
<keyword evidence="3" id="KW-1185">Reference proteome</keyword>
<dbReference type="InterPro" id="IPR025948">
    <property type="entry name" value="HTH-like_dom"/>
</dbReference>
<accession>A0ABS3RCP4</accession>
<sequence>MPGTYYGRKRRPPSPRAQRDAVLIEQIKDVYRANYGVYGARRVHRQLRRQGVQVARCTIERLMLEHGLEGVRRGAKSRITVPDEIAPRPPDLVNRRFVADQPDQLRLADITYAPVRAGCTWRSY</sequence>
<evidence type="ECO:0000313" key="3">
    <source>
        <dbReference type="Proteomes" id="UP000666915"/>
    </source>
</evidence>
<evidence type="ECO:0000313" key="2">
    <source>
        <dbReference type="EMBL" id="MBO2443995.1"/>
    </source>
</evidence>
<evidence type="ECO:0000259" key="1">
    <source>
        <dbReference type="Pfam" id="PF13276"/>
    </source>
</evidence>
<name>A0ABS3RCP4_9ACTN</name>
<proteinExistence type="predicted"/>
<gene>
    <name evidence="2" type="ORF">J4557_41385</name>
</gene>
<dbReference type="InterPro" id="IPR050900">
    <property type="entry name" value="Transposase_IS3/IS150/IS904"/>
</dbReference>
<dbReference type="Proteomes" id="UP000666915">
    <property type="component" value="Unassembled WGS sequence"/>
</dbReference>
<dbReference type="Pfam" id="PF13276">
    <property type="entry name" value="HTH_21"/>
    <property type="match status" value="1"/>
</dbReference>
<organism evidence="2 3">
    <name type="scientific">Actinomadura nitritigenes</name>
    <dbReference type="NCBI Taxonomy" id="134602"/>
    <lineage>
        <taxon>Bacteria</taxon>
        <taxon>Bacillati</taxon>
        <taxon>Actinomycetota</taxon>
        <taxon>Actinomycetes</taxon>
        <taxon>Streptosporangiales</taxon>
        <taxon>Thermomonosporaceae</taxon>
        <taxon>Actinomadura</taxon>
    </lineage>
</organism>
<reference evidence="2 3" key="1">
    <citation type="submission" date="2021-03" db="EMBL/GenBank/DDBJ databases">
        <authorList>
            <person name="Kanchanasin P."/>
            <person name="Saeng-In P."/>
            <person name="Phongsopitanun W."/>
            <person name="Yuki M."/>
            <person name="Kudo T."/>
            <person name="Ohkuma M."/>
            <person name="Tanasupawat S."/>
        </authorList>
    </citation>
    <scope>NUCLEOTIDE SEQUENCE [LARGE SCALE GENOMIC DNA]</scope>
    <source>
        <strain evidence="2 3">L46</strain>
    </source>
</reference>
<dbReference type="EMBL" id="JAGEOK010000039">
    <property type="protein sequence ID" value="MBO2443995.1"/>
    <property type="molecule type" value="Genomic_DNA"/>
</dbReference>
<dbReference type="PANTHER" id="PTHR46889">
    <property type="entry name" value="TRANSPOSASE INSF FOR INSERTION SEQUENCE IS3B-RELATED"/>
    <property type="match status" value="1"/>
</dbReference>
<dbReference type="PANTHER" id="PTHR46889:SF4">
    <property type="entry name" value="TRANSPOSASE INSO FOR INSERTION SEQUENCE ELEMENT IS911B-RELATED"/>
    <property type="match status" value="1"/>
</dbReference>
<feature type="domain" description="HTH-like" evidence="1">
    <location>
        <begin position="19"/>
        <end position="75"/>
    </location>
</feature>
<comment type="caution">
    <text evidence="2">The sequence shown here is derived from an EMBL/GenBank/DDBJ whole genome shotgun (WGS) entry which is preliminary data.</text>
</comment>
<dbReference type="RefSeq" id="WP_208272302.1">
    <property type="nucleotide sequence ID" value="NZ_BAAAGM010000025.1"/>
</dbReference>